<dbReference type="AlphaFoldDB" id="A0A0F8YYY8"/>
<reference evidence="1" key="1">
    <citation type="journal article" date="2015" name="Nature">
        <title>Complex archaea that bridge the gap between prokaryotes and eukaryotes.</title>
        <authorList>
            <person name="Spang A."/>
            <person name="Saw J.H."/>
            <person name="Jorgensen S.L."/>
            <person name="Zaremba-Niedzwiedzka K."/>
            <person name="Martijn J."/>
            <person name="Lind A.E."/>
            <person name="van Eijk R."/>
            <person name="Schleper C."/>
            <person name="Guy L."/>
            <person name="Ettema T.J."/>
        </authorList>
    </citation>
    <scope>NUCLEOTIDE SEQUENCE</scope>
</reference>
<accession>A0A0F8YYY8</accession>
<sequence>FGAMHPDVRKRLRTLEQYQRFSGGTMALAPSEVARSQALVDEFWDAVEQKRTESKQKLLQVERDYLLGRQTFRQWETALVEHINGGRVIIEDLKRTSKFQHVPVTQEQRLQAAEEFGIKIFFHALQELRTLYFEKELEDIFDEDTGQVVKDFDGFFLWRDVISQSLGPQNIGEFEEFLRGDATPLTALRFEISRKYFRPYKNIRDVVLSGFNPEEQLLIREYRAKIRLLGFKDKAEELGTVPFEGGDTTVVGEYNERVRRSRINLRVVDTELDAWLNVFGEASSFQTAGARERHDEIIRQLRVGNLETVLR</sequence>
<gene>
    <name evidence="1" type="ORF">LCGC14_3036120</name>
</gene>
<evidence type="ECO:0000313" key="1">
    <source>
        <dbReference type="EMBL" id="KKK59264.1"/>
    </source>
</evidence>
<protein>
    <submittedName>
        <fullName evidence="1">Uncharacterized protein</fullName>
    </submittedName>
</protein>
<proteinExistence type="predicted"/>
<dbReference type="EMBL" id="LAZR01063565">
    <property type="protein sequence ID" value="KKK59264.1"/>
    <property type="molecule type" value="Genomic_DNA"/>
</dbReference>
<comment type="caution">
    <text evidence="1">The sequence shown here is derived from an EMBL/GenBank/DDBJ whole genome shotgun (WGS) entry which is preliminary data.</text>
</comment>
<feature type="non-terminal residue" evidence="1">
    <location>
        <position position="1"/>
    </location>
</feature>
<name>A0A0F8YYY8_9ZZZZ</name>
<organism evidence="1">
    <name type="scientific">marine sediment metagenome</name>
    <dbReference type="NCBI Taxonomy" id="412755"/>
    <lineage>
        <taxon>unclassified sequences</taxon>
        <taxon>metagenomes</taxon>
        <taxon>ecological metagenomes</taxon>
    </lineage>
</organism>